<keyword evidence="3" id="KW-1003">Cell membrane</keyword>
<evidence type="ECO:0000256" key="9">
    <source>
        <dbReference type="RuleBase" id="RU369079"/>
    </source>
</evidence>
<evidence type="ECO:0000256" key="4">
    <source>
        <dbReference type="ARBA" id="ARBA00022519"/>
    </source>
</evidence>
<comment type="subunit">
    <text evidence="9">The complex comprises the extracytoplasmic solute receptor protein and the two transmembrane proteins.</text>
</comment>
<name>A0A1Y6BNY2_9PROT</name>
<evidence type="ECO:0000256" key="6">
    <source>
        <dbReference type="ARBA" id="ARBA00022989"/>
    </source>
</evidence>
<feature type="transmembrane region" description="Helical" evidence="9">
    <location>
        <begin position="52"/>
        <end position="70"/>
    </location>
</feature>
<keyword evidence="7 9" id="KW-0472">Membrane</keyword>
<feature type="transmembrane region" description="Helical" evidence="9">
    <location>
        <begin position="90"/>
        <end position="112"/>
    </location>
</feature>
<feature type="transmembrane region" description="Helical" evidence="9">
    <location>
        <begin position="18"/>
        <end position="40"/>
    </location>
</feature>
<dbReference type="AlphaFoldDB" id="A0A1Y6BNY2"/>
<keyword evidence="5 9" id="KW-0812">Transmembrane</keyword>
<dbReference type="EMBL" id="FWZX01000005">
    <property type="protein sequence ID" value="SMF13358.1"/>
    <property type="molecule type" value="Genomic_DNA"/>
</dbReference>
<keyword evidence="12" id="KW-1185">Reference proteome</keyword>
<keyword evidence="6 9" id="KW-1133">Transmembrane helix</keyword>
<evidence type="ECO:0000259" key="10">
    <source>
        <dbReference type="Pfam" id="PF04290"/>
    </source>
</evidence>
<gene>
    <name evidence="11" type="ORF">SAMN05428998_105155</name>
</gene>
<dbReference type="STRING" id="560819.SAMN05428998_105155"/>
<dbReference type="Pfam" id="PF04290">
    <property type="entry name" value="DctQ"/>
    <property type="match status" value="1"/>
</dbReference>
<comment type="subcellular location">
    <subcellularLocation>
        <location evidence="1 9">Cell inner membrane</location>
        <topology evidence="1 9">Multi-pass membrane protein</topology>
    </subcellularLocation>
</comment>
<evidence type="ECO:0000256" key="8">
    <source>
        <dbReference type="ARBA" id="ARBA00038436"/>
    </source>
</evidence>
<evidence type="ECO:0000256" key="7">
    <source>
        <dbReference type="ARBA" id="ARBA00023136"/>
    </source>
</evidence>
<accession>A0A1Y6BNY2</accession>
<dbReference type="Proteomes" id="UP000192917">
    <property type="component" value="Unassembled WGS sequence"/>
</dbReference>
<evidence type="ECO:0000313" key="12">
    <source>
        <dbReference type="Proteomes" id="UP000192917"/>
    </source>
</evidence>
<feature type="transmembrane region" description="Helical" evidence="9">
    <location>
        <begin position="132"/>
        <end position="162"/>
    </location>
</feature>
<sequence length="167" mass="17121">MQAVPSPLPLARLVARGVALVGLAALGVAVGVTLLDIALSLGESGIAGEVDIVQLCVMAGAWLAMPLAFLDDAHVSVDLLSGRLPHRAGLALKGFGELLSVALMALVLRYGWDTAQQQLTFGDVSQEIGIPIIWYWAPLLAGAALSILAALLVALADLAAALKGAPR</sequence>
<reference evidence="11 12" key="1">
    <citation type="submission" date="2017-04" db="EMBL/GenBank/DDBJ databases">
        <authorList>
            <person name="Afonso C.L."/>
            <person name="Miller P.J."/>
            <person name="Scott M.A."/>
            <person name="Spackman E."/>
            <person name="Goraichik I."/>
            <person name="Dimitrov K.M."/>
            <person name="Suarez D.L."/>
            <person name="Swayne D.E."/>
        </authorList>
    </citation>
    <scope>NUCLEOTIDE SEQUENCE [LARGE SCALE GENOMIC DNA]</scope>
    <source>
        <strain evidence="11 12">USBA 355</strain>
    </source>
</reference>
<proteinExistence type="inferred from homology"/>
<dbReference type="RefSeq" id="WP_085122166.1">
    <property type="nucleotide sequence ID" value="NZ_FWZX01000005.1"/>
</dbReference>
<dbReference type="InterPro" id="IPR055348">
    <property type="entry name" value="DctQ"/>
</dbReference>
<dbReference type="InterPro" id="IPR007387">
    <property type="entry name" value="TRAP_DctQ"/>
</dbReference>
<keyword evidence="2 9" id="KW-0813">Transport</keyword>
<comment type="function">
    <text evidence="9">Part of the tripartite ATP-independent periplasmic (TRAP) transport system.</text>
</comment>
<protein>
    <recommendedName>
        <fullName evidence="9">TRAP transporter small permease protein</fullName>
    </recommendedName>
</protein>
<evidence type="ECO:0000256" key="5">
    <source>
        <dbReference type="ARBA" id="ARBA00022692"/>
    </source>
</evidence>
<dbReference type="GO" id="GO:0015740">
    <property type="term" value="P:C4-dicarboxylate transport"/>
    <property type="evidence" value="ECO:0007669"/>
    <property type="project" value="TreeGrafter"/>
</dbReference>
<dbReference type="PANTHER" id="PTHR35011">
    <property type="entry name" value="2,3-DIKETO-L-GULONATE TRAP TRANSPORTER SMALL PERMEASE PROTEIN YIAM"/>
    <property type="match status" value="1"/>
</dbReference>
<dbReference type="GO" id="GO:0005886">
    <property type="term" value="C:plasma membrane"/>
    <property type="evidence" value="ECO:0007669"/>
    <property type="project" value="UniProtKB-SubCell"/>
</dbReference>
<feature type="domain" description="Tripartite ATP-independent periplasmic transporters DctQ component" evidence="10">
    <location>
        <begin position="45"/>
        <end position="156"/>
    </location>
</feature>
<evidence type="ECO:0000256" key="1">
    <source>
        <dbReference type="ARBA" id="ARBA00004429"/>
    </source>
</evidence>
<organism evidence="11 12">
    <name type="scientific">Tistlia consotensis USBA 355</name>
    <dbReference type="NCBI Taxonomy" id="560819"/>
    <lineage>
        <taxon>Bacteria</taxon>
        <taxon>Pseudomonadati</taxon>
        <taxon>Pseudomonadota</taxon>
        <taxon>Alphaproteobacteria</taxon>
        <taxon>Rhodospirillales</taxon>
        <taxon>Rhodovibrionaceae</taxon>
        <taxon>Tistlia</taxon>
    </lineage>
</organism>
<evidence type="ECO:0000313" key="11">
    <source>
        <dbReference type="EMBL" id="SMF13358.1"/>
    </source>
</evidence>
<comment type="similarity">
    <text evidence="8 9">Belongs to the TRAP transporter small permease family.</text>
</comment>
<dbReference type="PANTHER" id="PTHR35011:SF10">
    <property type="entry name" value="TRAP TRANSPORTER SMALL PERMEASE PROTEIN"/>
    <property type="match status" value="1"/>
</dbReference>
<evidence type="ECO:0000256" key="3">
    <source>
        <dbReference type="ARBA" id="ARBA00022475"/>
    </source>
</evidence>
<dbReference type="GO" id="GO:0022857">
    <property type="term" value="F:transmembrane transporter activity"/>
    <property type="evidence" value="ECO:0007669"/>
    <property type="project" value="UniProtKB-UniRule"/>
</dbReference>
<keyword evidence="4 9" id="KW-0997">Cell inner membrane</keyword>
<evidence type="ECO:0000256" key="2">
    <source>
        <dbReference type="ARBA" id="ARBA00022448"/>
    </source>
</evidence>